<dbReference type="Pfam" id="PF00171">
    <property type="entry name" value="Aldedh"/>
    <property type="match status" value="1"/>
</dbReference>
<dbReference type="Gene3D" id="3.40.605.10">
    <property type="entry name" value="Aldehyde Dehydrogenase, Chain A, domain 1"/>
    <property type="match status" value="1"/>
</dbReference>
<keyword evidence="2 4" id="KW-0560">Oxidoreductase</keyword>
<organism evidence="6 7">
    <name type="scientific">Paraburkholderia dinghuensis</name>
    <dbReference type="NCBI Taxonomy" id="2305225"/>
    <lineage>
        <taxon>Bacteria</taxon>
        <taxon>Pseudomonadati</taxon>
        <taxon>Pseudomonadota</taxon>
        <taxon>Betaproteobacteria</taxon>
        <taxon>Burkholderiales</taxon>
        <taxon>Burkholderiaceae</taxon>
        <taxon>Paraburkholderia</taxon>
    </lineage>
</organism>
<reference evidence="6 7" key="1">
    <citation type="submission" date="2018-11" db="EMBL/GenBank/DDBJ databases">
        <title>Paraburkholderia sp. DHOA04, isolated from soil.</title>
        <authorList>
            <person name="Gao Z.-H."/>
            <person name="Qiu L.-H."/>
            <person name="Fu J.-C."/>
        </authorList>
    </citation>
    <scope>NUCLEOTIDE SEQUENCE [LARGE SCALE GENOMIC DNA]</scope>
    <source>
        <strain evidence="6 7">DHOA04</strain>
    </source>
</reference>
<proteinExistence type="inferred from homology"/>
<dbReference type="EMBL" id="RQIS01000011">
    <property type="protein sequence ID" value="RQH04973.1"/>
    <property type="molecule type" value="Genomic_DNA"/>
</dbReference>
<dbReference type="RefSeq" id="WP_124152108.1">
    <property type="nucleotide sequence ID" value="NZ_RQIS01000011.1"/>
</dbReference>
<evidence type="ECO:0000259" key="5">
    <source>
        <dbReference type="Pfam" id="PF00171"/>
    </source>
</evidence>
<protein>
    <submittedName>
        <fullName evidence="6">Aldehyde dehydrogenase family protein</fullName>
    </submittedName>
</protein>
<accession>A0A3N6NWE7</accession>
<feature type="domain" description="Aldehyde dehydrogenase" evidence="5">
    <location>
        <begin position="23"/>
        <end position="497"/>
    </location>
</feature>
<name>A0A3N6NWE7_9BURK</name>
<evidence type="ECO:0000313" key="6">
    <source>
        <dbReference type="EMBL" id="RQH04973.1"/>
    </source>
</evidence>
<evidence type="ECO:0000256" key="1">
    <source>
        <dbReference type="ARBA" id="ARBA00009986"/>
    </source>
</evidence>
<dbReference type="PANTHER" id="PTHR42804:SF1">
    <property type="entry name" value="ALDEHYDE DEHYDROGENASE-RELATED"/>
    <property type="match status" value="1"/>
</dbReference>
<dbReference type="InterPro" id="IPR016162">
    <property type="entry name" value="Ald_DH_N"/>
</dbReference>
<dbReference type="SUPFAM" id="SSF53720">
    <property type="entry name" value="ALDH-like"/>
    <property type="match status" value="1"/>
</dbReference>
<comment type="caution">
    <text evidence="6">The sequence shown here is derived from an EMBL/GenBank/DDBJ whole genome shotgun (WGS) entry which is preliminary data.</text>
</comment>
<gene>
    <name evidence="6" type="ORF">D1Y85_16295</name>
</gene>
<evidence type="ECO:0000313" key="7">
    <source>
        <dbReference type="Proteomes" id="UP000272778"/>
    </source>
</evidence>
<evidence type="ECO:0000256" key="2">
    <source>
        <dbReference type="ARBA" id="ARBA00023002"/>
    </source>
</evidence>
<dbReference type="InterPro" id="IPR016161">
    <property type="entry name" value="Ald_DH/histidinol_DH"/>
</dbReference>
<dbReference type="PROSITE" id="PS00687">
    <property type="entry name" value="ALDEHYDE_DEHYDR_GLU"/>
    <property type="match status" value="1"/>
</dbReference>
<sequence>MNELGTRTKRITEIDRLFIGSEWVLPRGGEREPVVNPATEEAIGEAPVGGLYECDMAIAAARDAFDNGPWPRLSQAERAAAMRRFHAALQVRAEEIQELQIAEAGITRILAQTMMFAAPMQIAQTTIERSLVSSTRHLPISTSMNPFDPAGSQLIGSGVVVREPVGVVSAITPFNAPFLVGLSKLLPALLAGNTVVLKPSPYTPYSALMFGEIAQEVGLPRGVLNVITGDAGVAKLMTSDARVDMVTFTGSETVGAAILGQAAPTIKRTLLELGGKSALIVREDADVQKAAMEGAFQISTNCGQGCALATRHIVHNSIRPAYVETMRAVVQQLTLGNPSDPATGVGPLIREASRTRVQRFVEQGRDEGARLVVGGGRPAHLDKGFYFDVTIFDDVSNKMTIAQEEIFGPVASVIGFDSDEEAVRIANDSRYGLYGGIHSRDSAKAYEMALQLRTGGVVLNGGLYSLADAPFGGYKRSGLGREFGENWINEYTLEKSVLFRIGQ</sequence>
<dbReference type="Gene3D" id="3.40.309.10">
    <property type="entry name" value="Aldehyde Dehydrogenase, Chain A, domain 2"/>
    <property type="match status" value="1"/>
</dbReference>
<dbReference type="AlphaFoldDB" id="A0A3N6NWE7"/>
<dbReference type="GO" id="GO:0016620">
    <property type="term" value="F:oxidoreductase activity, acting on the aldehyde or oxo group of donors, NAD or NADP as acceptor"/>
    <property type="evidence" value="ECO:0007669"/>
    <property type="project" value="InterPro"/>
</dbReference>
<comment type="similarity">
    <text evidence="1 4">Belongs to the aldehyde dehydrogenase family.</text>
</comment>
<feature type="active site" evidence="3">
    <location>
        <position position="272"/>
    </location>
</feature>
<dbReference type="InterPro" id="IPR029510">
    <property type="entry name" value="Ald_DH_CS_GLU"/>
</dbReference>
<dbReference type="Proteomes" id="UP000272778">
    <property type="component" value="Unassembled WGS sequence"/>
</dbReference>
<dbReference type="OrthoDB" id="6187633at2"/>
<keyword evidence="7" id="KW-1185">Reference proteome</keyword>
<dbReference type="PANTHER" id="PTHR42804">
    <property type="entry name" value="ALDEHYDE DEHYDROGENASE"/>
    <property type="match status" value="1"/>
</dbReference>
<evidence type="ECO:0000256" key="3">
    <source>
        <dbReference type="PROSITE-ProRule" id="PRU10007"/>
    </source>
</evidence>
<evidence type="ECO:0000256" key="4">
    <source>
        <dbReference type="RuleBase" id="RU003345"/>
    </source>
</evidence>
<dbReference type="CDD" id="cd07089">
    <property type="entry name" value="ALDH_CddD-AldA-like"/>
    <property type="match status" value="1"/>
</dbReference>
<dbReference type="InterPro" id="IPR015590">
    <property type="entry name" value="Aldehyde_DH_dom"/>
</dbReference>
<dbReference type="InterPro" id="IPR016163">
    <property type="entry name" value="Ald_DH_C"/>
</dbReference>